<dbReference type="Proteomes" id="UP001239680">
    <property type="component" value="Unassembled WGS sequence"/>
</dbReference>
<accession>A0ABU0VWV8</accession>
<dbReference type="InterPro" id="IPR036514">
    <property type="entry name" value="SGNH_hydro_sf"/>
</dbReference>
<proteinExistence type="predicted"/>
<evidence type="ECO:0000313" key="2">
    <source>
        <dbReference type="Proteomes" id="UP001239680"/>
    </source>
</evidence>
<dbReference type="EMBL" id="JAVDBT010000006">
    <property type="protein sequence ID" value="MDQ2066245.1"/>
    <property type="molecule type" value="Genomic_DNA"/>
</dbReference>
<organism evidence="1 2">
    <name type="scientific">Pseudogemmobacter lacusdianii</name>
    <dbReference type="NCBI Taxonomy" id="3069608"/>
    <lineage>
        <taxon>Bacteria</taxon>
        <taxon>Pseudomonadati</taxon>
        <taxon>Pseudomonadota</taxon>
        <taxon>Alphaproteobacteria</taxon>
        <taxon>Rhodobacterales</taxon>
        <taxon>Paracoccaceae</taxon>
        <taxon>Pseudogemmobacter</taxon>
    </lineage>
</organism>
<reference evidence="1 2" key="1">
    <citation type="submission" date="2023-08" db="EMBL/GenBank/DDBJ databases">
        <title>Characterization of two Paracoccaceae strains isolated from Phycosphere and proposal of Xinfangfangia lacusdiani sp. nov.</title>
        <authorList>
            <person name="Deng Y."/>
            <person name="Zhang Y.Q."/>
        </authorList>
    </citation>
    <scope>NUCLEOTIDE SEQUENCE [LARGE SCALE GENOMIC DNA]</scope>
    <source>
        <strain evidence="1 2">CPCC 101601</strain>
    </source>
</reference>
<dbReference type="RefSeq" id="WP_306679947.1">
    <property type="nucleotide sequence ID" value="NZ_JAVDBT010000006.1"/>
</dbReference>
<comment type="caution">
    <text evidence="1">The sequence shown here is derived from an EMBL/GenBank/DDBJ whole genome shotgun (WGS) entry which is preliminary data.</text>
</comment>
<dbReference type="Gene3D" id="3.40.50.1110">
    <property type="entry name" value="SGNH hydrolase"/>
    <property type="match status" value="1"/>
</dbReference>
<keyword evidence="2" id="KW-1185">Reference proteome</keyword>
<sequence length="820" mass="88468">MGLFGLAAKILFVGHSLVGPDLPGMVEAGLAHMATPAQVQSQIIDGAPLSYAWEHSAAAVGVDARERLATGDVTDLVLTEGIPLLAQMRWNDSEELVARWAEAAVEVNPDTRVWLYETWHSLNSGLGVEVPHDDGADVAWRQRLRDDLPRWQEVAGPHAQLIPAGQAMGLLADEIAAGQVPGVADIRALFSDDIHPNGKGFYFITMVHLAAVTGKSPEGLPAKLSRTWANRDAVITDAQAAAFQRIAWQAVSQYQAEYGAADAPVWSKAEAAKVAAAPLPAFDPITNPNLGLGLAGVHDWSVQQPFLNVMKTARPWVGHLPGRWGGMEDADLRAAGHLDADGWPKDIPEGVTALATLILTDLPAEAGGVAGRYILRHSGKGALKVEGRARVVREAVGEVVFDYTPGEGAVILTLTETDPVDPLRDIVVVRQDRAEALAAGQIFNPDWLARIKGVRLLRFMDWMATNDSTLARAEDRPKPQDFTWARAGVPVEIMVALANELQAEPWLTLPHLADDGLVQAYAAVVRAELDPGLRVWVELSNEVWNWQFAQAHWAEAEGKARWGRDGTWLQFYGLRAAQVMAVFADAMGGTERMVRVVATQTGVEGVEDAILTAPLAQAEGLAAPAESFDLWAVTGYFSGLLGAEHRVPMVKAWIAESAAVTEVAALDKGLRGRELTAYRAAHRYDLAIERAVAELRDGSRSGAGEDTLAQLLTQTLPRQAKVAAAHGLKLGMYEGGTHVVGYGAAVDDRALEEFFVALNYSAGMGQLYRELLTGWAEVSDQPFNAFVDVYGPNKWGSWGALRHLGDDNPRWAALARGCEC</sequence>
<gene>
    <name evidence="1" type="ORF">Q9295_07665</name>
</gene>
<name>A0ABU0VWV8_9RHOB</name>
<evidence type="ECO:0000313" key="1">
    <source>
        <dbReference type="EMBL" id="MDQ2066245.1"/>
    </source>
</evidence>
<protein>
    <recommendedName>
        <fullName evidence="3">SGNH/GDSL hydrolase family protein</fullName>
    </recommendedName>
</protein>
<evidence type="ECO:0008006" key="3">
    <source>
        <dbReference type="Google" id="ProtNLM"/>
    </source>
</evidence>